<keyword evidence="3 5" id="KW-1133">Transmembrane helix</keyword>
<feature type="transmembrane region" description="Helical" evidence="5">
    <location>
        <begin position="179"/>
        <end position="195"/>
    </location>
</feature>
<dbReference type="PANTHER" id="PTHR13377:SF3">
    <property type="entry name" value="TRANSMEMBRANE PROTEIN 115"/>
    <property type="match status" value="1"/>
</dbReference>
<keyword evidence="7" id="KW-1185">Reference proteome</keyword>
<reference evidence="7" key="1">
    <citation type="submission" date="2017-01" db="EMBL/GenBank/DDBJ databases">
        <title>Comparative genomics of anhydrobiosis in the tardigrade Hypsibius dujardini.</title>
        <authorList>
            <person name="Yoshida Y."/>
            <person name="Koutsovoulos G."/>
            <person name="Laetsch D."/>
            <person name="Stevens L."/>
            <person name="Kumar S."/>
            <person name="Horikawa D."/>
            <person name="Ishino K."/>
            <person name="Komine S."/>
            <person name="Tomita M."/>
            <person name="Blaxter M."/>
            <person name="Arakawa K."/>
        </authorList>
    </citation>
    <scope>NUCLEOTIDE SEQUENCE [LARGE SCALE GENOMIC DNA]</scope>
    <source>
        <strain evidence="7">Z151</strain>
    </source>
</reference>
<comment type="subcellular location">
    <subcellularLocation>
        <location evidence="1">Membrane</location>
        <topology evidence="1">Multi-pass membrane protein</topology>
    </subcellularLocation>
</comment>
<dbReference type="Gene3D" id="1.20.1540.10">
    <property type="entry name" value="Rhomboid-like"/>
    <property type="match status" value="1"/>
</dbReference>
<organism evidence="6 7">
    <name type="scientific">Hypsibius exemplaris</name>
    <name type="common">Freshwater tardigrade</name>
    <dbReference type="NCBI Taxonomy" id="2072580"/>
    <lineage>
        <taxon>Eukaryota</taxon>
        <taxon>Metazoa</taxon>
        <taxon>Ecdysozoa</taxon>
        <taxon>Tardigrada</taxon>
        <taxon>Eutardigrada</taxon>
        <taxon>Parachela</taxon>
        <taxon>Hypsibioidea</taxon>
        <taxon>Hypsibiidae</taxon>
        <taxon>Hypsibius</taxon>
    </lineage>
</organism>
<sequence>MSTAARRAVSYFGSQVGVAVKNSSVVVKCVCIAVTLCYFLTFSESAVNALTVTPGTLLPPRFHIWTAFTSVFVELHWWLVVIDLIVVGLCAKLIEPMWGALEMLIFFEVINCLVVLSSVVIYFVAYCVTSDERLLFDTHIHGLTGYVAAVCVAVKQIMPDHVLFKLPIAGTIKFRNRNLPLLLLLGLVIVCAAKLTEWVYFWMFLCGTYAGFIYLRYLQKHSNGARGDESEAFDFATFFPNVLQPPVGRVVNVFHAILVKLRILKKHQRKYNFAESLPTGITVTLPGSSHLDAERRK</sequence>
<dbReference type="GO" id="GO:0006890">
    <property type="term" value="P:retrograde vesicle-mediated transport, Golgi to endoplasmic reticulum"/>
    <property type="evidence" value="ECO:0007669"/>
    <property type="project" value="InterPro"/>
</dbReference>
<protein>
    <submittedName>
        <fullName evidence="6">Transmembrane protein 115</fullName>
    </submittedName>
</protein>
<feature type="transmembrane region" description="Helical" evidence="5">
    <location>
        <begin position="138"/>
        <end position="158"/>
    </location>
</feature>
<dbReference type="FunFam" id="1.20.1540.10:FF:000004">
    <property type="entry name" value="Transmembrane protein 115"/>
    <property type="match status" value="1"/>
</dbReference>
<evidence type="ECO:0000256" key="4">
    <source>
        <dbReference type="ARBA" id="ARBA00023136"/>
    </source>
</evidence>
<evidence type="ECO:0000313" key="7">
    <source>
        <dbReference type="Proteomes" id="UP000192578"/>
    </source>
</evidence>
<name>A0A1W0X9E7_HYPEX</name>
<dbReference type="PANTHER" id="PTHR13377">
    <property type="entry name" value="PLACENTAL PROTEIN 6"/>
    <property type="match status" value="1"/>
</dbReference>
<dbReference type="Pfam" id="PF08551">
    <property type="entry name" value="DUF1751"/>
    <property type="match status" value="1"/>
</dbReference>
<dbReference type="SUPFAM" id="SSF144091">
    <property type="entry name" value="Rhomboid-like"/>
    <property type="match status" value="1"/>
</dbReference>
<feature type="transmembrane region" description="Helical" evidence="5">
    <location>
        <begin position="25"/>
        <end position="42"/>
    </location>
</feature>
<dbReference type="SMART" id="SM01160">
    <property type="entry name" value="DUF1751"/>
    <property type="match status" value="1"/>
</dbReference>
<evidence type="ECO:0000256" key="5">
    <source>
        <dbReference type="SAM" id="Phobius"/>
    </source>
</evidence>
<dbReference type="GO" id="GO:0016020">
    <property type="term" value="C:membrane"/>
    <property type="evidence" value="ECO:0007669"/>
    <property type="project" value="UniProtKB-SubCell"/>
</dbReference>
<feature type="transmembrane region" description="Helical" evidence="5">
    <location>
        <begin position="103"/>
        <end position="126"/>
    </location>
</feature>
<evidence type="ECO:0000313" key="6">
    <source>
        <dbReference type="EMBL" id="OQV23891.1"/>
    </source>
</evidence>
<dbReference type="Proteomes" id="UP000192578">
    <property type="component" value="Unassembled WGS sequence"/>
</dbReference>
<evidence type="ECO:0000256" key="2">
    <source>
        <dbReference type="ARBA" id="ARBA00022692"/>
    </source>
</evidence>
<gene>
    <name evidence="6" type="ORF">BV898_02240</name>
</gene>
<keyword evidence="4 5" id="KW-0472">Membrane</keyword>
<dbReference type="EMBL" id="MTYJ01000009">
    <property type="protein sequence ID" value="OQV23891.1"/>
    <property type="molecule type" value="Genomic_DNA"/>
</dbReference>
<dbReference type="GO" id="GO:0005794">
    <property type="term" value="C:Golgi apparatus"/>
    <property type="evidence" value="ECO:0007669"/>
    <property type="project" value="TreeGrafter"/>
</dbReference>
<feature type="transmembrane region" description="Helical" evidence="5">
    <location>
        <begin position="62"/>
        <end position="91"/>
    </location>
</feature>
<accession>A0A1W0X9E7</accession>
<dbReference type="InterPro" id="IPR013861">
    <property type="entry name" value="TMEM115/Pdh1/Rbl19"/>
</dbReference>
<dbReference type="OrthoDB" id="73612at2759"/>
<dbReference type="AlphaFoldDB" id="A0A1W0X9E7"/>
<evidence type="ECO:0000256" key="1">
    <source>
        <dbReference type="ARBA" id="ARBA00004141"/>
    </source>
</evidence>
<proteinExistence type="predicted"/>
<keyword evidence="2 5" id="KW-0812">Transmembrane</keyword>
<comment type="caution">
    <text evidence="6">The sequence shown here is derived from an EMBL/GenBank/DDBJ whole genome shotgun (WGS) entry which is preliminary data.</text>
</comment>
<evidence type="ECO:0000256" key="3">
    <source>
        <dbReference type="ARBA" id="ARBA00022989"/>
    </source>
</evidence>
<feature type="transmembrane region" description="Helical" evidence="5">
    <location>
        <begin position="201"/>
        <end position="218"/>
    </location>
</feature>
<dbReference type="InterPro" id="IPR035952">
    <property type="entry name" value="Rhomboid-like_sf"/>
</dbReference>